<name>A0A0N4UQI1_DRAME</name>
<dbReference type="GO" id="GO:0033627">
    <property type="term" value="P:cell adhesion mediated by integrin"/>
    <property type="evidence" value="ECO:0007669"/>
    <property type="project" value="TreeGrafter"/>
</dbReference>
<evidence type="ECO:0000256" key="1">
    <source>
        <dbReference type="ARBA" id="ARBA00004479"/>
    </source>
</evidence>
<dbReference type="Pfam" id="PF20806">
    <property type="entry name" value="Integrin_A_Ig_3"/>
    <property type="match status" value="1"/>
</dbReference>
<dbReference type="PANTHER" id="PTHR23220:SF133">
    <property type="entry name" value="INTEGRIN ALPHA-PS2"/>
    <property type="match status" value="1"/>
</dbReference>
<dbReference type="Gene3D" id="2.60.40.1510">
    <property type="entry name" value="ntegrin, alpha v. Chain A, domain 3"/>
    <property type="match status" value="1"/>
</dbReference>
<comment type="subcellular location">
    <subcellularLocation>
        <location evidence="1">Membrane</location>
        <topology evidence="1">Single-pass type I membrane protein</topology>
    </subcellularLocation>
</comment>
<dbReference type="SUPFAM" id="SSF69179">
    <property type="entry name" value="Integrin domains"/>
    <property type="match status" value="2"/>
</dbReference>
<proteinExistence type="predicted"/>
<organism evidence="8 10">
    <name type="scientific">Dracunculus medinensis</name>
    <name type="common">Guinea worm</name>
    <dbReference type="NCBI Taxonomy" id="318479"/>
    <lineage>
        <taxon>Eukaryota</taxon>
        <taxon>Metazoa</taxon>
        <taxon>Ecdysozoa</taxon>
        <taxon>Nematoda</taxon>
        <taxon>Chromadorea</taxon>
        <taxon>Rhabditida</taxon>
        <taxon>Spirurina</taxon>
        <taxon>Dracunculoidea</taxon>
        <taxon>Dracunculidae</taxon>
        <taxon>Dracunculus</taxon>
    </lineage>
</organism>
<dbReference type="STRING" id="318479.A0A0N4UQI1"/>
<dbReference type="OrthoDB" id="5317514at2759"/>
<dbReference type="PANTHER" id="PTHR23220">
    <property type="entry name" value="INTEGRIN ALPHA"/>
    <property type="match status" value="1"/>
</dbReference>
<keyword evidence="2" id="KW-0401">Integrin</keyword>
<evidence type="ECO:0000259" key="6">
    <source>
        <dbReference type="Pfam" id="PF20806"/>
    </source>
</evidence>
<dbReference type="InterPro" id="IPR048286">
    <property type="entry name" value="Integrin_alpha_Ig-like_3"/>
</dbReference>
<keyword evidence="4" id="KW-0325">Glycoprotein</keyword>
<sequence>MRIAFIDQLSNRSVRFIRASCAKLAIDKNCGSDEKCVPDLKVHAISRKEKFTIGAIDQSLLIDVTVNNRGEDSYESQFYVIIPSGFEYGGQPLSCSPQTKAGKSDDYIFVCDIGNPLPGDGKANFGFRLTGTNVDATGEEVVVKMFANSTNKEAEGRDIDNEIILRVPLEVKAQLSLVGRSTPEQLDYSIRNRTPGLNAIFDSEIGPIVSHLYQVINRGPSAITGASLDIIWPSFSENGQHLLYLIDEPQVDDPSKVKCRVKQNQNINPDSLTISNEHFATESTTMNNVDYSDGSIRNQYEDFKYMRKIKKIKRSSAGNNLRDERRARMIQSKNDMKNAVKMAKSAGSAVEYKGPLSRATIVSSSFNLFQLC</sequence>
<dbReference type="GO" id="GO:0005178">
    <property type="term" value="F:integrin binding"/>
    <property type="evidence" value="ECO:0007669"/>
    <property type="project" value="TreeGrafter"/>
</dbReference>
<dbReference type="InterPro" id="IPR032695">
    <property type="entry name" value="Integrin_dom_sf"/>
</dbReference>
<feature type="domain" description="Integrin alpha second immunoglobulin-like" evidence="5">
    <location>
        <begin position="30"/>
        <end position="164"/>
    </location>
</feature>
<feature type="domain" description="Integrin alpha third immunoglobulin-like" evidence="6">
    <location>
        <begin position="175"/>
        <end position="319"/>
    </location>
</feature>
<evidence type="ECO:0000313" key="10">
    <source>
        <dbReference type="WBParaSite" id="DME_0001026901-mRNA-1"/>
    </source>
</evidence>
<evidence type="ECO:0000256" key="4">
    <source>
        <dbReference type="ARBA" id="ARBA00023180"/>
    </source>
</evidence>
<dbReference type="Pfam" id="PF20805">
    <property type="entry name" value="Integrin_A_Ig_2"/>
    <property type="match status" value="1"/>
</dbReference>
<dbReference type="GO" id="GO:0007229">
    <property type="term" value="P:integrin-mediated signaling pathway"/>
    <property type="evidence" value="ECO:0007669"/>
    <property type="project" value="UniProtKB-KW"/>
</dbReference>
<evidence type="ECO:0000313" key="9">
    <source>
        <dbReference type="Proteomes" id="UP000274756"/>
    </source>
</evidence>
<dbReference type="Proteomes" id="UP000274756">
    <property type="component" value="Unassembled WGS sequence"/>
</dbReference>
<dbReference type="GO" id="GO:0007160">
    <property type="term" value="P:cell-matrix adhesion"/>
    <property type="evidence" value="ECO:0007669"/>
    <property type="project" value="TreeGrafter"/>
</dbReference>
<evidence type="ECO:0000313" key="7">
    <source>
        <dbReference type="EMBL" id="VDN53797.1"/>
    </source>
</evidence>
<evidence type="ECO:0000256" key="3">
    <source>
        <dbReference type="ARBA" id="ARBA00023136"/>
    </source>
</evidence>
<evidence type="ECO:0000259" key="5">
    <source>
        <dbReference type="Pfam" id="PF20805"/>
    </source>
</evidence>
<dbReference type="GO" id="GO:0098609">
    <property type="term" value="P:cell-cell adhesion"/>
    <property type="evidence" value="ECO:0007669"/>
    <property type="project" value="TreeGrafter"/>
</dbReference>
<dbReference type="Gene3D" id="2.60.40.1530">
    <property type="entry name" value="ntegrin, alpha v. Chain A, domain 4"/>
    <property type="match status" value="1"/>
</dbReference>
<dbReference type="AlphaFoldDB" id="A0A0N4UQI1"/>
<dbReference type="InterPro" id="IPR048285">
    <property type="entry name" value="Integrin_alpha_Ig-like_2"/>
</dbReference>
<keyword evidence="3" id="KW-0472">Membrane</keyword>
<reference evidence="7 9" key="2">
    <citation type="submission" date="2018-11" db="EMBL/GenBank/DDBJ databases">
        <authorList>
            <consortium name="Pathogen Informatics"/>
        </authorList>
    </citation>
    <scope>NUCLEOTIDE SEQUENCE [LARGE SCALE GENOMIC DNA]</scope>
</reference>
<dbReference type="WBParaSite" id="DME_0001026901-mRNA-1">
    <property type="protein sequence ID" value="DME_0001026901-mRNA-1"/>
    <property type="gene ID" value="DME_0001026901"/>
</dbReference>
<dbReference type="GO" id="GO:0009897">
    <property type="term" value="C:external side of plasma membrane"/>
    <property type="evidence" value="ECO:0007669"/>
    <property type="project" value="TreeGrafter"/>
</dbReference>
<keyword evidence="9" id="KW-1185">Reference proteome</keyword>
<dbReference type="Proteomes" id="UP000038040">
    <property type="component" value="Unplaced"/>
</dbReference>
<reference evidence="10" key="1">
    <citation type="submission" date="2017-02" db="UniProtKB">
        <authorList>
            <consortium name="WormBaseParasite"/>
        </authorList>
    </citation>
    <scope>IDENTIFICATION</scope>
</reference>
<gene>
    <name evidence="7" type="ORF">DME_LOCUS3770</name>
</gene>
<dbReference type="GO" id="GO:0008305">
    <property type="term" value="C:integrin complex"/>
    <property type="evidence" value="ECO:0007669"/>
    <property type="project" value="TreeGrafter"/>
</dbReference>
<protein>
    <submittedName>
        <fullName evidence="10">Integrin_alpha2 domain-containing protein</fullName>
    </submittedName>
</protein>
<accession>A0A0N4UQI1</accession>
<dbReference type="EMBL" id="UYYG01000183">
    <property type="protein sequence ID" value="VDN53797.1"/>
    <property type="molecule type" value="Genomic_DNA"/>
</dbReference>
<evidence type="ECO:0000256" key="2">
    <source>
        <dbReference type="ARBA" id="ARBA00023037"/>
    </source>
</evidence>
<evidence type="ECO:0000313" key="8">
    <source>
        <dbReference type="Proteomes" id="UP000038040"/>
    </source>
</evidence>